<dbReference type="InterPro" id="IPR036282">
    <property type="entry name" value="Glutathione-S-Trfase_C_sf"/>
</dbReference>
<dbReference type="GO" id="GO:0005737">
    <property type="term" value="C:cytoplasm"/>
    <property type="evidence" value="ECO:0007669"/>
    <property type="project" value="TreeGrafter"/>
</dbReference>
<dbReference type="OrthoDB" id="508035at2"/>
<evidence type="ECO:0000313" key="2">
    <source>
        <dbReference type="EMBL" id="ALL13794.1"/>
    </source>
</evidence>
<dbReference type="RefSeq" id="WP_062147161.1">
    <property type="nucleotide sequence ID" value="NZ_CP013002.1"/>
</dbReference>
<dbReference type="InterPro" id="IPR004046">
    <property type="entry name" value="GST_C"/>
</dbReference>
<dbReference type="Pfam" id="PF13417">
    <property type="entry name" value="GST_N_3"/>
    <property type="match status" value="1"/>
</dbReference>
<gene>
    <name evidence="2" type="ORF">AQ619_10855</name>
</gene>
<dbReference type="InterPro" id="IPR010987">
    <property type="entry name" value="Glutathione-S-Trfase_C-like"/>
</dbReference>
<sequence>MLIVHGLDLSYFTGKLEGYLRAKGLTYRLQEMTTASFRALAQRTGIRQMPQLELPDGQWLTDTPLIIDRLEQISPQNSLTPQDPALRFLADLIEAYGDEHLWRPALYYRWAYAADAHLMSGRLADGMFADLPLPRALRRQIALRRQRSVYLRDEGVTKANRDRIEADYTDLLAALNGIFSTRDWLLGDAPTRADIGLFGPLFRHFASDPTPAQIMRDRAPRVAEWVARLWALGPDPSRSAMDLTRIPTDLGPLLHLIEGRFLPEMADNQQAVRRSAPLTRHYDEGVSFTYRTNAYRASRLSRLQASFAALTVPAQITLDRHLSPRSVAILGSGQELQPDGPMPSPGSMVRDRWWRPVERRA</sequence>
<dbReference type="Gene3D" id="1.20.1050.10">
    <property type="match status" value="2"/>
</dbReference>
<accession>A0A0N7JHM3</accession>
<evidence type="ECO:0000313" key="3">
    <source>
        <dbReference type="Proteomes" id="UP000056905"/>
    </source>
</evidence>
<evidence type="ECO:0000259" key="1">
    <source>
        <dbReference type="PROSITE" id="PS50405"/>
    </source>
</evidence>
<dbReference type="Proteomes" id="UP000056905">
    <property type="component" value="Chromosome"/>
</dbReference>
<organism evidence="2 3">
    <name type="scientific">Caulobacter henricii</name>
    <dbReference type="NCBI Taxonomy" id="69395"/>
    <lineage>
        <taxon>Bacteria</taxon>
        <taxon>Pseudomonadati</taxon>
        <taxon>Pseudomonadota</taxon>
        <taxon>Alphaproteobacteria</taxon>
        <taxon>Caulobacterales</taxon>
        <taxon>Caulobacteraceae</taxon>
        <taxon>Caulobacter</taxon>
    </lineage>
</organism>
<dbReference type="InterPro" id="IPR036249">
    <property type="entry name" value="Thioredoxin-like_sf"/>
</dbReference>
<dbReference type="PANTHER" id="PTHR12289">
    <property type="entry name" value="METAXIN RELATED"/>
    <property type="match status" value="1"/>
</dbReference>
<dbReference type="Pfam" id="PF00043">
    <property type="entry name" value="GST_C"/>
    <property type="match status" value="1"/>
</dbReference>
<protein>
    <recommendedName>
        <fullName evidence="1">GST C-terminal domain-containing protein</fullName>
    </recommendedName>
</protein>
<dbReference type="SUPFAM" id="SSF52833">
    <property type="entry name" value="Thioredoxin-like"/>
    <property type="match status" value="1"/>
</dbReference>
<reference evidence="2 3" key="1">
    <citation type="submission" date="2015-10" db="EMBL/GenBank/DDBJ databases">
        <title>Conservation of the essential genome among Caulobacter and Brevundimonas species.</title>
        <authorList>
            <person name="Scott D."/>
            <person name="Ely B."/>
        </authorList>
    </citation>
    <scope>NUCLEOTIDE SEQUENCE [LARGE SCALE GENOMIC DNA]</scope>
    <source>
        <strain evidence="2 3">CB4</strain>
    </source>
</reference>
<dbReference type="Gene3D" id="3.40.30.10">
    <property type="entry name" value="Glutaredoxin"/>
    <property type="match status" value="1"/>
</dbReference>
<dbReference type="AlphaFoldDB" id="A0A0N7JHM3"/>
<dbReference type="STRING" id="69395.AQ619_10855"/>
<dbReference type="PROSITE" id="PS50405">
    <property type="entry name" value="GST_CTER"/>
    <property type="match status" value="1"/>
</dbReference>
<dbReference type="PANTHER" id="PTHR12289:SF67">
    <property type="match status" value="1"/>
</dbReference>
<keyword evidence="3" id="KW-1185">Reference proteome</keyword>
<proteinExistence type="predicted"/>
<dbReference type="KEGG" id="chq:AQ619_10855"/>
<name>A0A0N7JHM3_9CAUL</name>
<dbReference type="EMBL" id="CP013002">
    <property type="protein sequence ID" value="ALL13794.1"/>
    <property type="molecule type" value="Genomic_DNA"/>
</dbReference>
<dbReference type="InterPro" id="IPR004045">
    <property type="entry name" value="Glutathione_S-Trfase_N"/>
</dbReference>
<dbReference type="InterPro" id="IPR050931">
    <property type="entry name" value="Mito_Protein_Transport_Metaxin"/>
</dbReference>
<dbReference type="CDD" id="cd00299">
    <property type="entry name" value="GST_C_family"/>
    <property type="match status" value="1"/>
</dbReference>
<dbReference type="SUPFAM" id="SSF47616">
    <property type="entry name" value="GST C-terminal domain-like"/>
    <property type="match status" value="1"/>
</dbReference>
<feature type="domain" description="GST C-terminal" evidence="1">
    <location>
        <begin position="100"/>
        <end position="250"/>
    </location>
</feature>